<name>A0A2A9NN83_9AGAR</name>
<organism evidence="1 2">
    <name type="scientific">Amanita thiersii Skay4041</name>
    <dbReference type="NCBI Taxonomy" id="703135"/>
    <lineage>
        <taxon>Eukaryota</taxon>
        <taxon>Fungi</taxon>
        <taxon>Dikarya</taxon>
        <taxon>Basidiomycota</taxon>
        <taxon>Agaricomycotina</taxon>
        <taxon>Agaricomycetes</taxon>
        <taxon>Agaricomycetidae</taxon>
        <taxon>Agaricales</taxon>
        <taxon>Pluteineae</taxon>
        <taxon>Amanitaceae</taxon>
        <taxon>Amanita</taxon>
    </lineage>
</organism>
<dbReference type="AlphaFoldDB" id="A0A2A9NN83"/>
<reference evidence="1 2" key="1">
    <citation type="submission" date="2014-02" db="EMBL/GenBank/DDBJ databases">
        <title>Transposable element dynamics among asymbiotic and ectomycorrhizal Amanita fungi.</title>
        <authorList>
            <consortium name="DOE Joint Genome Institute"/>
            <person name="Hess J."/>
            <person name="Skrede I."/>
            <person name="Wolfe B."/>
            <person name="LaButti K."/>
            <person name="Ohm R.A."/>
            <person name="Grigoriev I.V."/>
            <person name="Pringle A."/>
        </authorList>
    </citation>
    <scope>NUCLEOTIDE SEQUENCE [LARGE SCALE GENOMIC DNA]</scope>
    <source>
        <strain evidence="1 2">SKay4041</strain>
    </source>
</reference>
<keyword evidence="2" id="KW-1185">Reference proteome</keyword>
<gene>
    <name evidence="1" type="ORF">AMATHDRAFT_48962</name>
</gene>
<accession>A0A2A9NN83</accession>
<evidence type="ECO:0000313" key="2">
    <source>
        <dbReference type="Proteomes" id="UP000242287"/>
    </source>
</evidence>
<proteinExistence type="predicted"/>
<sequence>MGSQASGAVDQRNNQVGSASFSWAYILGCEPIMGPAELSQLLSCIGFTAVGLRDPWYNEEHRSISRLHNSLERIRWSDCALQEVYNEDELMMALPKHENNVEVAIPDNHDVIENMLYSATKPLHWVLHSVDG</sequence>
<protein>
    <submittedName>
        <fullName evidence="1">Uncharacterized protein</fullName>
    </submittedName>
</protein>
<dbReference type="Proteomes" id="UP000242287">
    <property type="component" value="Unassembled WGS sequence"/>
</dbReference>
<dbReference type="EMBL" id="KZ302038">
    <property type="protein sequence ID" value="PFH49142.1"/>
    <property type="molecule type" value="Genomic_DNA"/>
</dbReference>
<evidence type="ECO:0000313" key="1">
    <source>
        <dbReference type="EMBL" id="PFH49142.1"/>
    </source>
</evidence>